<sequence length="712" mass="79549">MHLPSFKPIFQLSAIKSPSRGPSVLLRKNPRSLSLFATRRKDVTRYNVLNHFHGHWLCPNQNKTLSNPLTALQSHRQSHLRFADKNGLPAKVFHQHQVRSLHSSSAIDNSNIITPRNEEPSLEWQRTGKEYTEGPDQILPSTAIYTWHRDGAVRISTLGHGELAKKTPISVPTMFRNSVEKKPGRAALAVKRNGKWIKWTYEEYYRDVRNVAKAFIALGLQPNHSVCILGFNSPEWFIADLGAIMAGGIPAGIYTTNCPKSCAYIAQDSRANIYVVDDERQLSKVLQNRGVLPDLKAIVQYVGKPTCDICYSWQELLEFGAAQSDDELNKRLRHMAVNQACTLIYTSGTTGNPKGVMLSHDNLTWLTQETSLCANFEGDHEEVVSYLPLSHIAAQTADIYIPLFTQATVHFADPDALKGTLINTLKEVQPTKFVAVPRVWEKMYEKLREIGRANTGLKLKLGNWAKEQGTLYNERKLRGESSPETFQFKLAKALILSQIRKALGLSRSTLNISAAAPISVDILEYFMSLNIIIVEAYGLSECSGPHCMGVESLGRVRFGSIGMPLDSNATKLDKLIQNGQGEICLGGRHVCMGYLNQEKKTKNAIDNEGWLHTEDVGYVDQNGYVFITGRIKELLITAGGENVAPVPIEDNIKSVLPFISNAMVIGDKLKFLSVLITIKVLRDMRHTKLTHLYDTHFDENSNATGRYSILIL</sequence>
<evidence type="ECO:0000313" key="7">
    <source>
        <dbReference type="Proteomes" id="UP001642540"/>
    </source>
</evidence>
<dbReference type="EC" id="6.2.1.3" evidence="4"/>
<comment type="caution">
    <text evidence="6">The sequence shown here is derived from an EMBL/GenBank/DDBJ whole genome shotgun (WGS) entry which is preliminary data.</text>
</comment>
<keyword evidence="7" id="KW-1185">Reference proteome</keyword>
<dbReference type="Proteomes" id="UP001642540">
    <property type="component" value="Unassembled WGS sequence"/>
</dbReference>
<organism evidence="6 7">
    <name type="scientific">Orchesella dallaii</name>
    <dbReference type="NCBI Taxonomy" id="48710"/>
    <lineage>
        <taxon>Eukaryota</taxon>
        <taxon>Metazoa</taxon>
        <taxon>Ecdysozoa</taxon>
        <taxon>Arthropoda</taxon>
        <taxon>Hexapoda</taxon>
        <taxon>Collembola</taxon>
        <taxon>Entomobryomorpha</taxon>
        <taxon>Entomobryoidea</taxon>
        <taxon>Orchesellidae</taxon>
        <taxon>Orchesellinae</taxon>
        <taxon>Orchesella</taxon>
    </lineage>
</organism>
<keyword evidence="3" id="KW-0443">Lipid metabolism</keyword>
<evidence type="ECO:0000256" key="2">
    <source>
        <dbReference type="ARBA" id="ARBA00022832"/>
    </source>
</evidence>
<dbReference type="PANTHER" id="PTHR43272">
    <property type="entry name" value="LONG-CHAIN-FATTY-ACID--COA LIGASE"/>
    <property type="match status" value="1"/>
</dbReference>
<accession>A0ABP1RCQ1</accession>
<dbReference type="InterPro" id="IPR000873">
    <property type="entry name" value="AMP-dep_synth/lig_dom"/>
</dbReference>
<keyword evidence="1" id="KW-0436">Ligase</keyword>
<dbReference type="Gene3D" id="3.40.50.12780">
    <property type="entry name" value="N-terminal domain of ligase-like"/>
    <property type="match status" value="2"/>
</dbReference>
<evidence type="ECO:0000256" key="1">
    <source>
        <dbReference type="ARBA" id="ARBA00022598"/>
    </source>
</evidence>
<dbReference type="InterPro" id="IPR042099">
    <property type="entry name" value="ANL_N_sf"/>
</dbReference>
<evidence type="ECO:0000256" key="3">
    <source>
        <dbReference type="ARBA" id="ARBA00023098"/>
    </source>
</evidence>
<reference evidence="6 7" key="1">
    <citation type="submission" date="2024-08" db="EMBL/GenBank/DDBJ databases">
        <authorList>
            <person name="Cucini C."/>
            <person name="Frati F."/>
        </authorList>
    </citation>
    <scope>NUCLEOTIDE SEQUENCE [LARGE SCALE GENOMIC DNA]</scope>
</reference>
<dbReference type="SUPFAM" id="SSF56801">
    <property type="entry name" value="Acetyl-CoA synthetase-like"/>
    <property type="match status" value="1"/>
</dbReference>
<protein>
    <recommendedName>
        <fullName evidence="4">long-chain-fatty-acid--CoA ligase</fullName>
        <ecNumber evidence="4">6.2.1.3</ecNumber>
    </recommendedName>
</protein>
<name>A0ABP1RCQ1_9HEXA</name>
<feature type="domain" description="AMP-dependent synthetase/ligase" evidence="5">
    <location>
        <begin position="175"/>
        <end position="595"/>
    </location>
</feature>
<evidence type="ECO:0000256" key="4">
    <source>
        <dbReference type="ARBA" id="ARBA00026121"/>
    </source>
</evidence>
<dbReference type="InterPro" id="IPR020845">
    <property type="entry name" value="AMP-binding_CS"/>
</dbReference>
<dbReference type="Pfam" id="PF23562">
    <property type="entry name" value="AMP-binding_C_3"/>
    <property type="match status" value="1"/>
</dbReference>
<dbReference type="Pfam" id="PF00501">
    <property type="entry name" value="AMP-binding"/>
    <property type="match status" value="1"/>
</dbReference>
<evidence type="ECO:0000259" key="5">
    <source>
        <dbReference type="Pfam" id="PF00501"/>
    </source>
</evidence>
<evidence type="ECO:0000313" key="6">
    <source>
        <dbReference type="EMBL" id="CAL8126075.1"/>
    </source>
</evidence>
<proteinExistence type="predicted"/>
<dbReference type="EMBL" id="CAXLJM020000070">
    <property type="protein sequence ID" value="CAL8126075.1"/>
    <property type="molecule type" value="Genomic_DNA"/>
</dbReference>
<dbReference type="PROSITE" id="PS00455">
    <property type="entry name" value="AMP_BINDING"/>
    <property type="match status" value="1"/>
</dbReference>
<dbReference type="PANTHER" id="PTHR43272:SF32">
    <property type="entry name" value="AMP-DEPENDENT SYNTHETASE_LIGASE DOMAIN-CONTAINING PROTEIN"/>
    <property type="match status" value="1"/>
</dbReference>
<keyword evidence="2" id="KW-0276">Fatty acid metabolism</keyword>
<gene>
    <name evidence="6" type="ORF">ODALV1_LOCUS21254</name>
</gene>